<dbReference type="Pfam" id="PF00027">
    <property type="entry name" value="cNMP_binding"/>
    <property type="match status" value="1"/>
</dbReference>
<dbReference type="PANTHER" id="PTHR24567">
    <property type="entry name" value="CRP FAMILY TRANSCRIPTIONAL REGULATORY PROTEIN"/>
    <property type="match status" value="1"/>
</dbReference>
<evidence type="ECO:0000313" key="6">
    <source>
        <dbReference type="EMBL" id="MFC6591346.1"/>
    </source>
</evidence>
<dbReference type="CDD" id="cd00038">
    <property type="entry name" value="CAP_ED"/>
    <property type="match status" value="1"/>
</dbReference>
<dbReference type="InterPro" id="IPR014710">
    <property type="entry name" value="RmlC-like_jellyroll"/>
</dbReference>
<gene>
    <name evidence="6" type="ORF">ACFP81_04500</name>
</gene>
<dbReference type="InterPro" id="IPR018490">
    <property type="entry name" value="cNMP-bd_dom_sf"/>
</dbReference>
<dbReference type="SUPFAM" id="SSF46785">
    <property type="entry name" value="Winged helix' DNA-binding domain"/>
    <property type="match status" value="1"/>
</dbReference>
<dbReference type="Gene3D" id="1.10.10.10">
    <property type="entry name" value="Winged helix-like DNA-binding domain superfamily/Winged helix DNA-binding domain"/>
    <property type="match status" value="1"/>
</dbReference>
<dbReference type="InterPro" id="IPR036390">
    <property type="entry name" value="WH_DNA-bd_sf"/>
</dbReference>
<keyword evidence="3" id="KW-0804">Transcription</keyword>
<protein>
    <submittedName>
        <fullName evidence="6">Crp/Fnr family transcriptional regulator</fullName>
    </submittedName>
</protein>
<feature type="domain" description="HTH crp-type" evidence="5">
    <location>
        <begin position="139"/>
        <end position="213"/>
    </location>
</feature>
<dbReference type="EMBL" id="JBHSWD010000001">
    <property type="protein sequence ID" value="MFC6591346.1"/>
    <property type="molecule type" value="Genomic_DNA"/>
</dbReference>
<evidence type="ECO:0000256" key="1">
    <source>
        <dbReference type="ARBA" id="ARBA00023015"/>
    </source>
</evidence>
<feature type="domain" description="Cyclic nucleotide-binding" evidence="4">
    <location>
        <begin position="5"/>
        <end position="125"/>
    </location>
</feature>
<evidence type="ECO:0000259" key="5">
    <source>
        <dbReference type="PROSITE" id="PS51063"/>
    </source>
</evidence>
<evidence type="ECO:0000313" key="7">
    <source>
        <dbReference type="Proteomes" id="UP001596297"/>
    </source>
</evidence>
<evidence type="ECO:0000259" key="4">
    <source>
        <dbReference type="PROSITE" id="PS50042"/>
    </source>
</evidence>
<dbReference type="InterPro" id="IPR036388">
    <property type="entry name" value="WH-like_DNA-bd_sf"/>
</dbReference>
<dbReference type="PROSITE" id="PS50042">
    <property type="entry name" value="CNMP_BINDING_3"/>
    <property type="match status" value="1"/>
</dbReference>
<organism evidence="6 7">
    <name type="scientific">Deinococcus lacus</name>
    <dbReference type="NCBI Taxonomy" id="392561"/>
    <lineage>
        <taxon>Bacteria</taxon>
        <taxon>Thermotogati</taxon>
        <taxon>Deinococcota</taxon>
        <taxon>Deinococci</taxon>
        <taxon>Deinococcales</taxon>
        <taxon>Deinococcaceae</taxon>
        <taxon>Deinococcus</taxon>
    </lineage>
</organism>
<proteinExistence type="predicted"/>
<keyword evidence="1" id="KW-0805">Transcription regulation</keyword>
<dbReference type="PANTHER" id="PTHR24567:SF74">
    <property type="entry name" value="HTH-TYPE TRANSCRIPTIONAL REGULATOR ARCR"/>
    <property type="match status" value="1"/>
</dbReference>
<keyword evidence="7" id="KW-1185">Reference proteome</keyword>
<sequence>MIPGAFAAMSPEVTAQLSSAARVGRWSRGGLLFHPEDPADTLHLLTKGSVRLYRLGSGAREVTLNVHGPGELLGTETLLPGACYGMYAEATDDTEAYLIGRLALERLMEQQPAVSVALTEQLTRQTRDVQARLAGLVFQEVSQRLAAALLSLAERETAWDGTQPLPLRERVSHQDLAYVVGSTRETITKLLGEFRTRGLLDLGYRRIILTDKAGLERVMREPLR</sequence>
<reference evidence="7" key="1">
    <citation type="journal article" date="2019" name="Int. J. Syst. Evol. Microbiol.">
        <title>The Global Catalogue of Microorganisms (GCM) 10K type strain sequencing project: providing services to taxonomists for standard genome sequencing and annotation.</title>
        <authorList>
            <consortium name="The Broad Institute Genomics Platform"/>
            <consortium name="The Broad Institute Genome Sequencing Center for Infectious Disease"/>
            <person name="Wu L."/>
            <person name="Ma J."/>
        </authorList>
    </citation>
    <scope>NUCLEOTIDE SEQUENCE [LARGE SCALE GENOMIC DNA]</scope>
    <source>
        <strain evidence="7">CGMCC 1.15772</strain>
    </source>
</reference>
<dbReference type="SUPFAM" id="SSF51206">
    <property type="entry name" value="cAMP-binding domain-like"/>
    <property type="match status" value="1"/>
</dbReference>
<dbReference type="Gene3D" id="2.60.120.10">
    <property type="entry name" value="Jelly Rolls"/>
    <property type="match status" value="1"/>
</dbReference>
<dbReference type="InterPro" id="IPR000595">
    <property type="entry name" value="cNMP-bd_dom"/>
</dbReference>
<evidence type="ECO:0000256" key="2">
    <source>
        <dbReference type="ARBA" id="ARBA00023125"/>
    </source>
</evidence>
<comment type="caution">
    <text evidence="6">The sequence shown here is derived from an EMBL/GenBank/DDBJ whole genome shotgun (WGS) entry which is preliminary data.</text>
</comment>
<dbReference type="RefSeq" id="WP_380082347.1">
    <property type="nucleotide sequence ID" value="NZ_JBHSWD010000001.1"/>
</dbReference>
<dbReference type="InterPro" id="IPR050397">
    <property type="entry name" value="Env_Response_Regulators"/>
</dbReference>
<dbReference type="Proteomes" id="UP001596297">
    <property type="component" value="Unassembled WGS sequence"/>
</dbReference>
<dbReference type="PROSITE" id="PS51063">
    <property type="entry name" value="HTH_CRP_2"/>
    <property type="match status" value="1"/>
</dbReference>
<accession>A0ABW1YAK5</accession>
<dbReference type="SMART" id="SM00100">
    <property type="entry name" value="cNMP"/>
    <property type="match status" value="1"/>
</dbReference>
<dbReference type="Pfam" id="PF13545">
    <property type="entry name" value="HTH_Crp_2"/>
    <property type="match status" value="1"/>
</dbReference>
<dbReference type="InterPro" id="IPR012318">
    <property type="entry name" value="HTH_CRP"/>
</dbReference>
<dbReference type="SMART" id="SM00419">
    <property type="entry name" value="HTH_CRP"/>
    <property type="match status" value="1"/>
</dbReference>
<keyword evidence="2" id="KW-0238">DNA-binding</keyword>
<evidence type="ECO:0000256" key="3">
    <source>
        <dbReference type="ARBA" id="ARBA00023163"/>
    </source>
</evidence>
<name>A0ABW1YAK5_9DEIO</name>